<dbReference type="InterPro" id="IPR015813">
    <property type="entry name" value="Pyrv/PenolPyrv_kinase-like_dom"/>
</dbReference>
<proteinExistence type="inferred from homology"/>
<comment type="similarity">
    <text evidence="2 7">Belongs to the PanB family.</text>
</comment>
<dbReference type="Pfam" id="PF02548">
    <property type="entry name" value="Pantoate_transf"/>
    <property type="match status" value="1"/>
</dbReference>
<dbReference type="PANTHER" id="PTHR20881:SF0">
    <property type="entry name" value="3-METHYL-2-OXOBUTANOATE HYDROXYMETHYLTRANSFERASE"/>
    <property type="match status" value="1"/>
</dbReference>
<evidence type="ECO:0000313" key="12">
    <source>
        <dbReference type="Proteomes" id="UP000258927"/>
    </source>
</evidence>
<dbReference type="InterPro" id="IPR040442">
    <property type="entry name" value="Pyrv_kinase-like_dom_sf"/>
</dbReference>
<dbReference type="GO" id="GO:0005737">
    <property type="term" value="C:cytoplasm"/>
    <property type="evidence" value="ECO:0007669"/>
    <property type="project" value="UniProtKB-SubCell"/>
</dbReference>
<comment type="subunit">
    <text evidence="3 7">Homodecamer; pentamer of dimers.</text>
</comment>
<dbReference type="GO" id="GO:0000287">
    <property type="term" value="F:magnesium ion binding"/>
    <property type="evidence" value="ECO:0007669"/>
    <property type="project" value="TreeGrafter"/>
</dbReference>
<keyword evidence="11" id="KW-0489">Methyltransferase</keyword>
<comment type="function">
    <text evidence="6 7">Catalyzes the reversible reaction in which hydroxymethyl group from 5,10-methylenetetrahydrofolate is transferred onto alpha-ketoisovalerate to form ketopantoate.</text>
</comment>
<dbReference type="Proteomes" id="UP000258927">
    <property type="component" value="Chromosome"/>
</dbReference>
<evidence type="ECO:0000256" key="10">
    <source>
        <dbReference type="PIRSR" id="PIRSR000388-3"/>
    </source>
</evidence>
<evidence type="ECO:0000256" key="9">
    <source>
        <dbReference type="PIRSR" id="PIRSR000388-2"/>
    </source>
</evidence>
<dbReference type="UniPathway" id="UPA00028">
    <property type="reaction ID" value="UER00003"/>
</dbReference>
<evidence type="ECO:0000256" key="4">
    <source>
        <dbReference type="ARBA" id="ARBA00022655"/>
    </source>
</evidence>
<dbReference type="AlphaFoldDB" id="A0A2R4MGL7"/>
<dbReference type="GO" id="GO:0003864">
    <property type="term" value="F:3-methyl-2-oxobutanoate hydroxymethyltransferase activity"/>
    <property type="evidence" value="ECO:0007669"/>
    <property type="project" value="UniProtKB-UniRule"/>
</dbReference>
<feature type="binding site" evidence="7 10">
    <location>
        <position position="120"/>
    </location>
    <ligand>
        <name>Mg(2+)</name>
        <dbReference type="ChEBI" id="CHEBI:18420"/>
    </ligand>
</feature>
<evidence type="ECO:0000256" key="5">
    <source>
        <dbReference type="ARBA" id="ARBA00022679"/>
    </source>
</evidence>
<reference evidence="11 12" key="1">
    <citation type="submission" date="2017-05" db="EMBL/GenBank/DDBJ databases">
        <title>Genome Analysis of Maritalea myrionectae HL2708#5.</title>
        <authorList>
            <consortium name="Cotde Inc.-PKNU"/>
            <person name="Jang D."/>
            <person name="Oh H.-M."/>
        </authorList>
    </citation>
    <scope>NUCLEOTIDE SEQUENCE [LARGE SCALE GENOMIC DNA]</scope>
    <source>
        <strain evidence="11 12">HL2708#5</strain>
    </source>
</reference>
<dbReference type="RefSeq" id="WP_117396818.1">
    <property type="nucleotide sequence ID" value="NZ_CP021330.1"/>
</dbReference>
<evidence type="ECO:0000256" key="3">
    <source>
        <dbReference type="ARBA" id="ARBA00011424"/>
    </source>
</evidence>
<comment type="cofactor">
    <cofactor evidence="7 10">
        <name>Mg(2+)</name>
        <dbReference type="ChEBI" id="CHEBI:18420"/>
    </cofactor>
    <text evidence="7 10">Binds 1 Mg(2+) ion per subunit.</text>
</comment>
<protein>
    <recommendedName>
        <fullName evidence="7">3-methyl-2-oxobutanoate hydroxymethyltransferase</fullName>
        <ecNumber evidence="7">2.1.2.11</ecNumber>
    </recommendedName>
    <alternativeName>
        <fullName evidence="7">Ketopantoate hydroxymethyltransferase</fullName>
        <shortName evidence="7">KPHMT</shortName>
    </alternativeName>
</protein>
<dbReference type="KEGG" id="mmyr:MXMO3_02591"/>
<keyword evidence="5 7" id="KW-0808">Transferase</keyword>
<keyword evidence="7 10" id="KW-0460">Magnesium</keyword>
<dbReference type="PANTHER" id="PTHR20881">
    <property type="entry name" value="3-METHYL-2-OXOBUTANOATE HYDROXYMETHYLTRANSFERASE"/>
    <property type="match status" value="1"/>
</dbReference>
<feature type="active site" description="Proton acceptor" evidence="7 8">
    <location>
        <position position="186"/>
    </location>
</feature>
<feature type="binding site" evidence="7 9">
    <location>
        <position position="88"/>
    </location>
    <ligand>
        <name>3-methyl-2-oxobutanoate</name>
        <dbReference type="ChEBI" id="CHEBI:11851"/>
    </ligand>
</feature>
<evidence type="ECO:0000256" key="7">
    <source>
        <dbReference type="HAMAP-Rule" id="MF_00156"/>
    </source>
</evidence>
<feature type="binding site" evidence="7 10">
    <location>
        <position position="88"/>
    </location>
    <ligand>
        <name>Mg(2+)</name>
        <dbReference type="ChEBI" id="CHEBI:18420"/>
    </ligand>
</feature>
<organism evidence="11 12">
    <name type="scientific">Maritalea myrionectae</name>
    <dbReference type="NCBI Taxonomy" id="454601"/>
    <lineage>
        <taxon>Bacteria</taxon>
        <taxon>Pseudomonadati</taxon>
        <taxon>Pseudomonadota</taxon>
        <taxon>Alphaproteobacteria</taxon>
        <taxon>Hyphomicrobiales</taxon>
        <taxon>Devosiaceae</taxon>
        <taxon>Maritalea</taxon>
    </lineage>
</organism>
<dbReference type="GO" id="GO:0032259">
    <property type="term" value="P:methylation"/>
    <property type="evidence" value="ECO:0007669"/>
    <property type="project" value="UniProtKB-KW"/>
</dbReference>
<evidence type="ECO:0000256" key="1">
    <source>
        <dbReference type="ARBA" id="ARBA00005033"/>
    </source>
</evidence>
<dbReference type="NCBIfam" id="NF001452">
    <property type="entry name" value="PRK00311.1"/>
    <property type="match status" value="1"/>
</dbReference>
<dbReference type="NCBIfam" id="TIGR00222">
    <property type="entry name" value="panB"/>
    <property type="match status" value="1"/>
</dbReference>
<evidence type="ECO:0000313" key="11">
    <source>
        <dbReference type="EMBL" id="AVX05103.1"/>
    </source>
</evidence>
<dbReference type="Gene3D" id="3.20.20.60">
    <property type="entry name" value="Phosphoenolpyruvate-binding domains"/>
    <property type="match status" value="1"/>
</dbReference>
<dbReference type="EC" id="2.1.2.11" evidence="7"/>
<gene>
    <name evidence="7" type="primary">panB</name>
    <name evidence="11" type="ORF">MXMO3_02591</name>
</gene>
<keyword evidence="12" id="KW-1185">Reference proteome</keyword>
<dbReference type="HAMAP" id="MF_00156">
    <property type="entry name" value="PanB"/>
    <property type="match status" value="1"/>
</dbReference>
<keyword evidence="7 10" id="KW-0479">Metal-binding</keyword>
<feature type="binding site" evidence="7 9">
    <location>
        <begin position="49"/>
        <end position="50"/>
    </location>
    <ligand>
        <name>3-methyl-2-oxobutanoate</name>
        <dbReference type="ChEBI" id="CHEBI:11851"/>
    </ligand>
</feature>
<accession>A0A2R4MGL7</accession>
<sequence>MSANSKFKTPSGHALKAQKGQDPIVCLTAYTTPMARLVDKHCDVVLVGDSVGMVLHGFESTLSVTMDMMIMHGQAVRRGVDQALLVVDMPFGSYEHNKEQAFENAAQLMRKTGCEAVKLEGGAHMAETIAYLTQRGIPVMGHIGLTPQSVKAMGGYSVQGRGDDHKRIMEDAKAVEDAGAFAIVLEMVTQPLADEITKLVGVPTIGIGASVNCDGQILVVDDLLGLFSSFKPKFVKRYAELADEADAAIELYAREVRARSFPTDAHVYAAKAKKS</sequence>
<evidence type="ECO:0000256" key="8">
    <source>
        <dbReference type="PIRSR" id="PIRSR000388-1"/>
    </source>
</evidence>
<dbReference type="InterPro" id="IPR003700">
    <property type="entry name" value="Pantoate_hydroxy_MeTrfase"/>
</dbReference>
<evidence type="ECO:0000256" key="2">
    <source>
        <dbReference type="ARBA" id="ARBA00008676"/>
    </source>
</evidence>
<comment type="subcellular location">
    <subcellularLocation>
        <location evidence="7">Cytoplasm</location>
    </subcellularLocation>
</comment>
<evidence type="ECO:0000256" key="6">
    <source>
        <dbReference type="ARBA" id="ARBA00056497"/>
    </source>
</evidence>
<keyword evidence="4 7" id="KW-0566">Pantothenate biosynthesis</keyword>
<dbReference type="STRING" id="1122213.GCA_000423365_00227"/>
<dbReference type="SUPFAM" id="SSF51621">
    <property type="entry name" value="Phosphoenolpyruvate/pyruvate domain"/>
    <property type="match status" value="1"/>
</dbReference>
<comment type="catalytic activity">
    <reaction evidence="7">
        <text>(6R)-5,10-methylene-5,6,7,8-tetrahydrofolate + 3-methyl-2-oxobutanoate + H2O = 2-dehydropantoate + (6S)-5,6,7,8-tetrahydrofolate</text>
        <dbReference type="Rhea" id="RHEA:11824"/>
        <dbReference type="ChEBI" id="CHEBI:11561"/>
        <dbReference type="ChEBI" id="CHEBI:11851"/>
        <dbReference type="ChEBI" id="CHEBI:15377"/>
        <dbReference type="ChEBI" id="CHEBI:15636"/>
        <dbReference type="ChEBI" id="CHEBI:57453"/>
        <dbReference type="EC" id="2.1.2.11"/>
    </reaction>
</comment>
<keyword evidence="7" id="KW-0963">Cytoplasm</keyword>
<comment type="pathway">
    <text evidence="1 7">Cofactor biosynthesis; (R)-pantothenate biosynthesis; (R)-pantoate from 3-methyl-2-oxobutanoate: step 1/2.</text>
</comment>
<dbReference type="GO" id="GO:0015940">
    <property type="term" value="P:pantothenate biosynthetic process"/>
    <property type="evidence" value="ECO:0007669"/>
    <property type="project" value="UniProtKB-UniRule"/>
</dbReference>
<dbReference type="GO" id="GO:0008168">
    <property type="term" value="F:methyltransferase activity"/>
    <property type="evidence" value="ECO:0007669"/>
    <property type="project" value="UniProtKB-KW"/>
</dbReference>
<dbReference type="EMBL" id="CP021330">
    <property type="protein sequence ID" value="AVX05103.1"/>
    <property type="molecule type" value="Genomic_DNA"/>
</dbReference>
<dbReference type="PIRSF" id="PIRSF000388">
    <property type="entry name" value="Pantoate_hydroxy_MeTrfase"/>
    <property type="match status" value="1"/>
</dbReference>
<feature type="binding site" evidence="7 10">
    <location>
        <position position="49"/>
    </location>
    <ligand>
        <name>Mg(2+)</name>
        <dbReference type="ChEBI" id="CHEBI:18420"/>
    </ligand>
</feature>
<feature type="binding site" evidence="7 9">
    <location>
        <position position="118"/>
    </location>
    <ligand>
        <name>3-methyl-2-oxobutanoate</name>
        <dbReference type="ChEBI" id="CHEBI:11851"/>
    </ligand>
</feature>
<dbReference type="FunFam" id="3.20.20.60:FF:000003">
    <property type="entry name" value="3-methyl-2-oxobutanoate hydroxymethyltransferase"/>
    <property type="match status" value="1"/>
</dbReference>
<name>A0A2R4MGL7_9HYPH</name>
<dbReference type="CDD" id="cd06557">
    <property type="entry name" value="KPHMT-like"/>
    <property type="match status" value="1"/>
</dbReference>